<keyword evidence="2" id="KW-1185">Reference proteome</keyword>
<dbReference type="EMBL" id="JAHRHJ020000001">
    <property type="protein sequence ID" value="KAH9329564.1"/>
    <property type="molecule type" value="Genomic_DNA"/>
</dbReference>
<accession>A0AA38GV27</accession>
<name>A0AA38GV27_TAXCH</name>
<evidence type="ECO:0000313" key="1">
    <source>
        <dbReference type="EMBL" id="KAH9329564.1"/>
    </source>
</evidence>
<comment type="caution">
    <text evidence="1">The sequence shown here is derived from an EMBL/GenBank/DDBJ whole genome shotgun (WGS) entry which is preliminary data.</text>
</comment>
<sequence>MTIACSGYWETSQRYVPSHDRYELPMMLSFVIALNNLWTHLTTNTSVAGMEYFIFLPSTKWEQFSTVARKPPSHRISRKYSAWIAVENQIILASLALVDCPYSVVPHTVLPFRPTETSALQLKRSSGSSSRRDLKSSGMLAVLAIHVKPRAGYVMALQYPILISVSAFVQTARTVITALMVIPTITFCILF</sequence>
<dbReference type="AlphaFoldDB" id="A0AA38GV27"/>
<evidence type="ECO:0000313" key="2">
    <source>
        <dbReference type="Proteomes" id="UP000824469"/>
    </source>
</evidence>
<gene>
    <name evidence="1" type="ORF">KI387_001672</name>
</gene>
<dbReference type="Proteomes" id="UP000824469">
    <property type="component" value="Unassembled WGS sequence"/>
</dbReference>
<organism evidence="1 2">
    <name type="scientific">Taxus chinensis</name>
    <name type="common">Chinese yew</name>
    <name type="synonym">Taxus wallichiana var. chinensis</name>
    <dbReference type="NCBI Taxonomy" id="29808"/>
    <lineage>
        <taxon>Eukaryota</taxon>
        <taxon>Viridiplantae</taxon>
        <taxon>Streptophyta</taxon>
        <taxon>Embryophyta</taxon>
        <taxon>Tracheophyta</taxon>
        <taxon>Spermatophyta</taxon>
        <taxon>Pinopsida</taxon>
        <taxon>Pinidae</taxon>
        <taxon>Conifers II</taxon>
        <taxon>Cupressales</taxon>
        <taxon>Taxaceae</taxon>
        <taxon>Taxus</taxon>
    </lineage>
</organism>
<protein>
    <submittedName>
        <fullName evidence="1">Uncharacterized protein</fullName>
    </submittedName>
</protein>
<reference evidence="1 2" key="1">
    <citation type="journal article" date="2021" name="Nat. Plants">
        <title>The Taxus genome provides insights into paclitaxel biosynthesis.</title>
        <authorList>
            <person name="Xiong X."/>
            <person name="Gou J."/>
            <person name="Liao Q."/>
            <person name="Li Y."/>
            <person name="Zhou Q."/>
            <person name="Bi G."/>
            <person name="Li C."/>
            <person name="Du R."/>
            <person name="Wang X."/>
            <person name="Sun T."/>
            <person name="Guo L."/>
            <person name="Liang H."/>
            <person name="Lu P."/>
            <person name="Wu Y."/>
            <person name="Zhang Z."/>
            <person name="Ro D.K."/>
            <person name="Shang Y."/>
            <person name="Huang S."/>
            <person name="Yan J."/>
        </authorList>
    </citation>
    <scope>NUCLEOTIDE SEQUENCE [LARGE SCALE GENOMIC DNA]</scope>
    <source>
        <strain evidence="1">Ta-2019</strain>
    </source>
</reference>
<proteinExistence type="predicted"/>